<keyword evidence="6 7" id="KW-0472">Membrane</keyword>
<feature type="signal peptide" evidence="7">
    <location>
        <begin position="1"/>
        <end position="21"/>
    </location>
</feature>
<comment type="caution">
    <text evidence="8">The sequence shown here is derived from an EMBL/GenBank/DDBJ whole genome shotgun (WGS) entry which is preliminary data.</text>
</comment>
<dbReference type="GO" id="GO:0005789">
    <property type="term" value="C:endoplasmic reticulum membrane"/>
    <property type="evidence" value="ECO:0007669"/>
    <property type="project" value="UniProtKB-SubCell"/>
</dbReference>
<organism evidence="8 9">
    <name type="scientific">Saccharomycopsis crataegensis</name>
    <dbReference type="NCBI Taxonomy" id="43959"/>
    <lineage>
        <taxon>Eukaryota</taxon>
        <taxon>Fungi</taxon>
        <taxon>Dikarya</taxon>
        <taxon>Ascomycota</taxon>
        <taxon>Saccharomycotina</taxon>
        <taxon>Saccharomycetes</taxon>
        <taxon>Saccharomycopsidaceae</taxon>
        <taxon>Saccharomycopsis</taxon>
    </lineage>
</organism>
<protein>
    <recommendedName>
        <fullName evidence="7">Post-GPI attachment to proteins factor 3</fullName>
    </recommendedName>
</protein>
<dbReference type="GO" id="GO:0016788">
    <property type="term" value="F:hydrolase activity, acting on ester bonds"/>
    <property type="evidence" value="ECO:0007669"/>
    <property type="project" value="TreeGrafter"/>
</dbReference>
<evidence type="ECO:0000256" key="2">
    <source>
        <dbReference type="ARBA" id="ARBA00022502"/>
    </source>
</evidence>
<sequence length="402" mass="47848">MLPNILKFLLVSLSLNQLVKGSTGDQLDEFQRCVEACSQTTCQQDLGQDESNNEFLSLGYQEMPLSLPLKLLFWDCESNCDYQCQEIINFLRKRDEQELYQFHGKWFFVRYFNIQEPASCIFSFFNLISHWLGLKLLNQEIMKFKKLNLINNLKYVNNLIALFENYKIMCKITICAWIFSTIFHFRDLNLTEKLDYFFAGATVLSGLYVAALRSFKLYKGSPRRMILLRFIVGFVYACHVLRLLIDWSYTYNMQINVVWAVIQYGLWAYFSITSYMKYSEYLFKKDFKKKQIVEKLLGENEKKIPTTTTSTTKQWSWDIEDHPKFYILCLKYCPNWENIKCLTPIGLSIWVSCGLIFELFDFPPWRDMIDAHSLWHLTTVLPGYVWYHWMIWDGNKLKEQIL</sequence>
<comment type="function">
    <text evidence="7">Involved in the lipid remodeling steps of GPI-anchor maturation.</text>
</comment>
<dbReference type="PANTHER" id="PTHR13148">
    <property type="entry name" value="PER1-RELATED"/>
    <property type="match status" value="1"/>
</dbReference>
<evidence type="ECO:0000313" key="9">
    <source>
        <dbReference type="Proteomes" id="UP001360560"/>
    </source>
</evidence>
<feature type="transmembrane region" description="Helical" evidence="7">
    <location>
        <begin position="197"/>
        <end position="215"/>
    </location>
</feature>
<feature type="transmembrane region" description="Helical" evidence="7">
    <location>
        <begin position="121"/>
        <end position="137"/>
    </location>
</feature>
<feature type="chain" id="PRO_5043090029" description="Post-GPI attachment to proteins factor 3" evidence="7">
    <location>
        <begin position="22"/>
        <end position="402"/>
    </location>
</feature>
<keyword evidence="3 7" id="KW-0812">Transmembrane</keyword>
<keyword evidence="7" id="KW-0256">Endoplasmic reticulum</keyword>
<keyword evidence="4 7" id="KW-0732">Signal</keyword>
<keyword evidence="5 7" id="KW-1133">Transmembrane helix</keyword>
<evidence type="ECO:0000256" key="3">
    <source>
        <dbReference type="ARBA" id="ARBA00022692"/>
    </source>
</evidence>
<reference evidence="8 9" key="1">
    <citation type="journal article" date="2023" name="Elife">
        <title>Identification of key yeast species and microbe-microbe interactions impacting larval growth of Drosophila in the wild.</title>
        <authorList>
            <person name="Mure A."/>
            <person name="Sugiura Y."/>
            <person name="Maeda R."/>
            <person name="Honda K."/>
            <person name="Sakurai N."/>
            <person name="Takahashi Y."/>
            <person name="Watada M."/>
            <person name="Katoh T."/>
            <person name="Gotoh A."/>
            <person name="Gotoh Y."/>
            <person name="Taniguchi I."/>
            <person name="Nakamura K."/>
            <person name="Hayashi T."/>
            <person name="Katayama T."/>
            <person name="Uemura T."/>
            <person name="Hattori Y."/>
        </authorList>
    </citation>
    <scope>NUCLEOTIDE SEQUENCE [LARGE SCALE GENOMIC DNA]</scope>
    <source>
        <strain evidence="8 9">SC-9</strain>
    </source>
</reference>
<dbReference type="Proteomes" id="UP001360560">
    <property type="component" value="Unassembled WGS sequence"/>
</dbReference>
<dbReference type="EMBL" id="BTFZ01000012">
    <property type="protein sequence ID" value="GMM37545.1"/>
    <property type="molecule type" value="Genomic_DNA"/>
</dbReference>
<feature type="transmembrane region" description="Helical" evidence="7">
    <location>
        <begin position="341"/>
        <end position="360"/>
    </location>
</feature>
<proteinExistence type="inferred from homology"/>
<comment type="similarity">
    <text evidence="7">Belongs to the PGAP3 family.</text>
</comment>
<feature type="transmembrane region" description="Helical" evidence="7">
    <location>
        <begin position="227"/>
        <end position="245"/>
    </location>
</feature>
<keyword evidence="2 7" id="KW-0337">GPI-anchor biosynthesis</keyword>
<dbReference type="RefSeq" id="XP_064854541.1">
    <property type="nucleotide sequence ID" value="XM_064998469.1"/>
</dbReference>
<evidence type="ECO:0000256" key="6">
    <source>
        <dbReference type="ARBA" id="ARBA00023136"/>
    </source>
</evidence>
<evidence type="ECO:0000256" key="1">
    <source>
        <dbReference type="ARBA" id="ARBA00004127"/>
    </source>
</evidence>
<gene>
    <name evidence="8" type="ORF">DASC09_048700</name>
</gene>
<name>A0AAV5QSI3_9ASCO</name>
<evidence type="ECO:0000256" key="4">
    <source>
        <dbReference type="ARBA" id="ARBA00022729"/>
    </source>
</evidence>
<dbReference type="InterPro" id="IPR007217">
    <property type="entry name" value="Per1-like"/>
</dbReference>
<dbReference type="GeneID" id="90075520"/>
<dbReference type="PANTHER" id="PTHR13148:SF0">
    <property type="entry name" value="POST-GPI ATTACHMENT TO PROTEINS FACTOR 3"/>
    <property type="match status" value="1"/>
</dbReference>
<feature type="transmembrane region" description="Helical" evidence="7">
    <location>
        <begin position="372"/>
        <end position="392"/>
    </location>
</feature>
<dbReference type="GO" id="GO:0006506">
    <property type="term" value="P:GPI anchor biosynthetic process"/>
    <property type="evidence" value="ECO:0007669"/>
    <property type="project" value="UniProtKB-KW"/>
</dbReference>
<feature type="transmembrane region" description="Helical" evidence="7">
    <location>
        <begin position="257"/>
        <end position="278"/>
    </location>
</feature>
<accession>A0AAV5QSI3</accession>
<evidence type="ECO:0000256" key="5">
    <source>
        <dbReference type="ARBA" id="ARBA00022989"/>
    </source>
</evidence>
<keyword evidence="9" id="KW-1185">Reference proteome</keyword>
<evidence type="ECO:0000256" key="7">
    <source>
        <dbReference type="RuleBase" id="RU365066"/>
    </source>
</evidence>
<comment type="subcellular location">
    <subcellularLocation>
        <location evidence="1">Endomembrane system</location>
        <topology evidence="1">Multi-pass membrane protein</topology>
    </subcellularLocation>
    <subcellularLocation>
        <location evidence="7">Endoplasmic reticulum membrane</location>
        <topology evidence="7">Multi-pass membrane protein</topology>
    </subcellularLocation>
</comment>
<evidence type="ECO:0000313" key="8">
    <source>
        <dbReference type="EMBL" id="GMM37545.1"/>
    </source>
</evidence>
<feature type="transmembrane region" description="Helical" evidence="7">
    <location>
        <begin position="168"/>
        <end position="185"/>
    </location>
</feature>
<dbReference type="Pfam" id="PF04080">
    <property type="entry name" value="Per1"/>
    <property type="match status" value="1"/>
</dbReference>
<dbReference type="AlphaFoldDB" id="A0AAV5QSI3"/>